<dbReference type="Gene3D" id="3.30.310.100">
    <property type="entry name" value="YugN-like"/>
    <property type="match status" value="1"/>
</dbReference>
<name>A0AA91ZSR6_9BACI</name>
<dbReference type="AlphaFoldDB" id="A0AA91ZSR6"/>
<reference evidence="1 2" key="1">
    <citation type="submission" date="2017-09" db="EMBL/GenBank/DDBJ databases">
        <title>Large-scale bioinformatics analysis of Bacillus genomes uncovers conserved roles of natural products in bacterial physiology.</title>
        <authorList>
            <consortium name="Agbiome Team Llc"/>
            <person name="Bleich R.M."/>
            <person name="Grubbs K.J."/>
            <person name="Santa Maria K.C."/>
            <person name="Allen S.E."/>
            <person name="Farag S."/>
            <person name="Shank E.A."/>
            <person name="Bowers A."/>
        </authorList>
    </citation>
    <scope>NUCLEOTIDE SEQUENCE [LARGE SCALE GENOMIC DNA]</scope>
    <source>
        <strain evidence="1 2">AFS092012</strain>
    </source>
</reference>
<comment type="caution">
    <text evidence="1">The sequence shown here is derived from an EMBL/GenBank/DDBJ whole genome shotgun (WGS) entry which is preliminary data.</text>
</comment>
<protein>
    <recommendedName>
        <fullName evidence="3">YugN-like family protein</fullName>
    </recommendedName>
</protein>
<dbReference type="EMBL" id="NVOR01000047">
    <property type="protein sequence ID" value="PED82000.1"/>
    <property type="molecule type" value="Genomic_DNA"/>
</dbReference>
<evidence type="ECO:0000313" key="1">
    <source>
        <dbReference type="EMBL" id="PED82000.1"/>
    </source>
</evidence>
<accession>A0AA91ZSR6</accession>
<dbReference type="InterPro" id="IPR036491">
    <property type="entry name" value="YugN-like_sf"/>
</dbReference>
<organism evidence="1 2">
    <name type="scientific">Bacillus pseudomycoides</name>
    <dbReference type="NCBI Taxonomy" id="64104"/>
    <lineage>
        <taxon>Bacteria</taxon>
        <taxon>Bacillati</taxon>
        <taxon>Bacillota</taxon>
        <taxon>Bacilli</taxon>
        <taxon>Bacillales</taxon>
        <taxon>Bacillaceae</taxon>
        <taxon>Bacillus</taxon>
        <taxon>Bacillus cereus group</taxon>
    </lineage>
</organism>
<evidence type="ECO:0000313" key="2">
    <source>
        <dbReference type="Proteomes" id="UP000221020"/>
    </source>
</evidence>
<evidence type="ECO:0008006" key="3">
    <source>
        <dbReference type="Google" id="ProtNLM"/>
    </source>
</evidence>
<dbReference type="Proteomes" id="UP000221020">
    <property type="component" value="Unassembled WGS sequence"/>
</dbReference>
<dbReference type="SUPFAM" id="SSF160755">
    <property type="entry name" value="YugN-like"/>
    <property type="match status" value="1"/>
</dbReference>
<proteinExistence type="predicted"/>
<gene>
    <name evidence="1" type="ORF">CON65_14375</name>
</gene>
<sequence>MLRENRGRVNGLILIQSDLEGRTYALFQLEETLKPLGYSIGGNWEYDNGCFDYKVDEDDGYQFLRVPFTAVEGELDRPGVVVRIETPYLLSHVYQDELDDQVNTLAAGTSGLDQFAEPQDADGDIKRKYIDIGKALVKELEKHLINV</sequence>
<dbReference type="Pfam" id="PF08868">
    <property type="entry name" value="YugN"/>
    <property type="match status" value="1"/>
</dbReference>
<dbReference type="InterPro" id="IPR014967">
    <property type="entry name" value="Uncharacterised_YugN-like"/>
</dbReference>